<name>A0ABW0BPJ1_9ACTN</name>
<evidence type="ECO:0000313" key="3">
    <source>
        <dbReference type="Proteomes" id="UP001596087"/>
    </source>
</evidence>
<keyword evidence="1" id="KW-0472">Membrane</keyword>
<accession>A0ABW0BPJ1</accession>
<feature type="transmembrane region" description="Helical" evidence="1">
    <location>
        <begin position="60"/>
        <end position="80"/>
    </location>
</feature>
<gene>
    <name evidence="2" type="ORF">ACFPGP_21650</name>
</gene>
<keyword evidence="1" id="KW-0812">Transmembrane</keyword>
<dbReference type="Pfam" id="PF10823">
    <property type="entry name" value="DUF2568"/>
    <property type="match status" value="1"/>
</dbReference>
<sequence length="117" mass="11916">MIAWTVLALVFLDEVLAAVAAGVWGWHAGGWVLAAGAPLAVVAVWWTFASPRAPYGGPVVRPLVKVLVFGLASLGLVAAGHTGWGVGLLVFSVVVNGAAQLPSVRAVLDEGGQPARP</sequence>
<dbReference type="EMBL" id="JBHSKD010000027">
    <property type="protein sequence ID" value="MFC5179301.1"/>
    <property type="molecule type" value="Genomic_DNA"/>
</dbReference>
<dbReference type="Proteomes" id="UP001596087">
    <property type="component" value="Unassembled WGS sequence"/>
</dbReference>
<keyword evidence="1" id="KW-1133">Transmembrane helix</keyword>
<dbReference type="InterPro" id="IPR021214">
    <property type="entry name" value="DUF2568"/>
</dbReference>
<comment type="caution">
    <text evidence="2">The sequence shown here is derived from an EMBL/GenBank/DDBJ whole genome shotgun (WGS) entry which is preliminary data.</text>
</comment>
<evidence type="ECO:0000256" key="1">
    <source>
        <dbReference type="SAM" id="Phobius"/>
    </source>
</evidence>
<proteinExistence type="predicted"/>
<feature type="transmembrane region" description="Helical" evidence="1">
    <location>
        <begin position="27"/>
        <end position="48"/>
    </location>
</feature>
<evidence type="ECO:0000313" key="2">
    <source>
        <dbReference type="EMBL" id="MFC5179301.1"/>
    </source>
</evidence>
<organism evidence="2 3">
    <name type="scientific">Nocardioides taihuensis</name>
    <dbReference type="NCBI Taxonomy" id="1835606"/>
    <lineage>
        <taxon>Bacteria</taxon>
        <taxon>Bacillati</taxon>
        <taxon>Actinomycetota</taxon>
        <taxon>Actinomycetes</taxon>
        <taxon>Propionibacteriales</taxon>
        <taxon>Nocardioidaceae</taxon>
        <taxon>Nocardioides</taxon>
    </lineage>
</organism>
<protein>
    <submittedName>
        <fullName evidence="2">YrdB family protein</fullName>
    </submittedName>
</protein>
<keyword evidence="3" id="KW-1185">Reference proteome</keyword>
<reference evidence="3" key="1">
    <citation type="journal article" date="2019" name="Int. J. Syst. Evol. Microbiol.">
        <title>The Global Catalogue of Microorganisms (GCM) 10K type strain sequencing project: providing services to taxonomists for standard genome sequencing and annotation.</title>
        <authorList>
            <consortium name="The Broad Institute Genomics Platform"/>
            <consortium name="The Broad Institute Genome Sequencing Center for Infectious Disease"/>
            <person name="Wu L."/>
            <person name="Ma J."/>
        </authorList>
    </citation>
    <scope>NUCLEOTIDE SEQUENCE [LARGE SCALE GENOMIC DNA]</scope>
    <source>
        <strain evidence="3">DFY41</strain>
    </source>
</reference>
<dbReference type="RefSeq" id="WP_378593312.1">
    <property type="nucleotide sequence ID" value="NZ_JBHSKD010000027.1"/>
</dbReference>